<keyword evidence="2" id="KW-0946">Virion</keyword>
<evidence type="ECO:0000256" key="2">
    <source>
        <dbReference type="ARBA" id="ARBA00022844"/>
    </source>
</evidence>
<feature type="domain" description="Phage capsid-like C-terminal" evidence="3">
    <location>
        <begin position="179"/>
        <end position="399"/>
    </location>
</feature>
<proteinExistence type="predicted"/>
<dbReference type="InterPro" id="IPR024455">
    <property type="entry name" value="Phage_capsid"/>
</dbReference>
<accession>A0A6J5SIT1</accession>
<reference evidence="5" key="1">
    <citation type="submission" date="2020-05" db="EMBL/GenBank/DDBJ databases">
        <authorList>
            <person name="Chiriac C."/>
            <person name="Salcher M."/>
            <person name="Ghai R."/>
            <person name="Kavagutti S V."/>
        </authorList>
    </citation>
    <scope>NUCLEOTIDE SEQUENCE</scope>
</reference>
<name>A0A6J5SIT1_9CAUD</name>
<evidence type="ECO:0000259" key="3">
    <source>
        <dbReference type="Pfam" id="PF05065"/>
    </source>
</evidence>
<dbReference type="EMBL" id="LR797413">
    <property type="protein sequence ID" value="CAB4213835.1"/>
    <property type="molecule type" value="Genomic_DNA"/>
</dbReference>
<protein>
    <submittedName>
        <fullName evidence="5">Phage major capsid protein, HK97</fullName>
    </submittedName>
</protein>
<gene>
    <name evidence="4" type="ORF">UFOVP1102_18</name>
    <name evidence="5" type="ORF">UFOVP1463_3</name>
</gene>
<dbReference type="GO" id="GO:0044423">
    <property type="term" value="C:virion component"/>
    <property type="evidence" value="ECO:0007669"/>
    <property type="project" value="UniProtKB-KW"/>
</dbReference>
<dbReference type="Pfam" id="PF05065">
    <property type="entry name" value="Phage_capsid"/>
    <property type="match status" value="1"/>
</dbReference>
<sequence length="414" mass="43525">MNITEKILAGIKQTITEGSKVLINLKESSAITGSGSNIGGRVIFDDAFASLRMFNPIRGAGSRVIDTIGSDETFVVKTGNITNINNQAVVTGYTTNTTLTVTAVTSGVLAVGQTISGTGLAAGTSITAFGTGTGGVGTYTVSVNNSVASTTITALGNPWGYYPINNNNANVGLDTSFWQLPVRSIQASVPIRSAVLSDVNNLDQSILGDIALEFAQQEALGMMFNNDQSGSTTGYYGATSGLRGLNSYPSSSSAAAFGSSGTAMTNGRHTVLTFSLASASAVDNNDLADIYKSLPPQYLLDPSCAWMMTPTTLSVIRKLSNVGIFLDQAGETNGSMVYLMGKPVILNPYMDELGAGKYAIYFAAWNRFVTIADNQILNIQSLEQASPGFITLFAEKRVCSTIRDVFGGVRSYHS</sequence>
<comment type="subcellular location">
    <subcellularLocation>
        <location evidence="1">Virion</location>
    </subcellularLocation>
</comment>
<dbReference type="InterPro" id="IPR054612">
    <property type="entry name" value="Phage_capsid-like_C"/>
</dbReference>
<evidence type="ECO:0000313" key="5">
    <source>
        <dbReference type="EMBL" id="CAB4213835.1"/>
    </source>
</evidence>
<organism evidence="5">
    <name type="scientific">uncultured Caudovirales phage</name>
    <dbReference type="NCBI Taxonomy" id="2100421"/>
    <lineage>
        <taxon>Viruses</taxon>
        <taxon>Duplodnaviria</taxon>
        <taxon>Heunggongvirae</taxon>
        <taxon>Uroviricota</taxon>
        <taxon>Caudoviricetes</taxon>
        <taxon>Peduoviridae</taxon>
        <taxon>Maltschvirus</taxon>
        <taxon>Maltschvirus maltsch</taxon>
    </lineage>
</organism>
<evidence type="ECO:0000256" key="1">
    <source>
        <dbReference type="ARBA" id="ARBA00004328"/>
    </source>
</evidence>
<dbReference type="SUPFAM" id="SSF56563">
    <property type="entry name" value="Major capsid protein gp5"/>
    <property type="match status" value="1"/>
</dbReference>
<dbReference type="NCBIfam" id="TIGR01554">
    <property type="entry name" value="major_cap_HK97"/>
    <property type="match status" value="1"/>
</dbReference>
<dbReference type="EMBL" id="LR797053">
    <property type="protein sequence ID" value="CAB4183904.1"/>
    <property type="molecule type" value="Genomic_DNA"/>
</dbReference>
<evidence type="ECO:0000313" key="4">
    <source>
        <dbReference type="EMBL" id="CAB4183904.1"/>
    </source>
</evidence>